<dbReference type="OrthoDB" id="2434149at2759"/>
<keyword evidence="1" id="KW-0472">Membrane</keyword>
<evidence type="ECO:0000256" key="2">
    <source>
        <dbReference type="SAM" id="SignalP"/>
    </source>
</evidence>
<dbReference type="AlphaFoldDB" id="A0A8H4EQY1"/>
<evidence type="ECO:0000256" key="1">
    <source>
        <dbReference type="SAM" id="Phobius"/>
    </source>
</evidence>
<feature type="transmembrane region" description="Helical" evidence="1">
    <location>
        <begin position="915"/>
        <end position="937"/>
    </location>
</feature>
<sequence length="1047" mass="121244">MKLSSLLYNVTLKYLFFCLIITLTKSQQVQYKYFNYTESELSNQNSSPLIVDIKTYDDRTILVHIIRNESTQRVDCSKLGGMSLEQKLRIRIIFLNGTVQEVNPKLSVDPINYCLLNNDGTEYKINKLNNIVTYLNDTKNNQLSILYNLVNPITIYPLQKPFILITYVNTTNSSDPKSYRECGEVIDWDGNSRSNMCFDGAWINSIIQLNANKKLGFLRCIPKSKVTWQWQQFSIDDNGMLTSLTNLTNLIPNFGNGGLDPHYSLITIVSTIDNGYLAIFNFTQRINQDNLLIPHGGLCANFIPYNYMKAYASQSIGIYQIPQYDMMINSVYCDQATRFITCIVSISNNIMANYIVIYLYSPVNVEGFYVINQTQQGLRGKIMPFGGYILGVTAYDNNNNNTYHYIYTHDDQNHTLKSPGPLLTNCFGVNAIIQNATFLLASPYTNDNISWSLITIPLPKPSYNHDHGYDNAMINKTIPSINANVYSLTTFLNITFNVYIAFSMSTSNITIYKSSDNSIRQRVSATMYDLYEISPDGNTVSIKVINSTFNEYGEQYFVTMDNNFFKLKDIDVPIRGIHVIINRLVFFFELLDSLDNQKIYSDKVITGSVRLTKDVSKQFHSLLKNNQSEYIDNLLDELANKLPINRSCLRSDSKFHNEFYDQIVIFIRIDLRYNEIKRITSEVSSDLNNMIIYKNITTFSLGVTNDLDQGYGFKPMWNVWNEYKVQITISVGIIILIFCLLFPILSYKLKSNKIGALSYAILRLGLIIPNFILSILFVVYNSKNVQELYSPSIFVLSVPLFINFYIANYTVYKWIKNPVIGENFKKWVMNYRGLMIIIIILTATDYEYLTILKVLPMCTDKLYHYEQVNIFNIFDHNIDNAILWGVFVDIFFRNIPQIIIQVYYYNYGFLLKYDIIPLLLFVTTNLKIFIPIFNYICKKVALIIARHNFYGKCTKCNRPFISPTWCQLCDPQEAIKGWASKNKNIDEYIKKFQIKVTEYENMVEWIPFDRLINIQKIREKESEIIFMATWLDGIRIIKGDHLEYCNG</sequence>
<feature type="transmembrane region" description="Helical" evidence="1">
    <location>
        <begin position="833"/>
        <end position="855"/>
    </location>
</feature>
<protein>
    <submittedName>
        <fullName evidence="3">Uncharacterized protein</fullName>
    </submittedName>
</protein>
<keyword evidence="1" id="KW-1133">Transmembrane helix</keyword>
<reference evidence="3 4" key="1">
    <citation type="journal article" date="2019" name="Environ. Microbiol.">
        <title>At the nexus of three kingdoms: the genome of the mycorrhizal fungus Gigaspora margarita provides insights into plant, endobacterial and fungal interactions.</title>
        <authorList>
            <person name="Venice F."/>
            <person name="Ghignone S."/>
            <person name="Salvioli di Fossalunga A."/>
            <person name="Amselem J."/>
            <person name="Novero M."/>
            <person name="Xianan X."/>
            <person name="Sedzielewska Toro K."/>
            <person name="Morin E."/>
            <person name="Lipzen A."/>
            <person name="Grigoriev I.V."/>
            <person name="Henrissat B."/>
            <person name="Martin F.M."/>
            <person name="Bonfante P."/>
        </authorList>
    </citation>
    <scope>NUCLEOTIDE SEQUENCE [LARGE SCALE GENOMIC DNA]</scope>
    <source>
        <strain evidence="3 4">BEG34</strain>
    </source>
</reference>
<comment type="caution">
    <text evidence="3">The sequence shown here is derived from an EMBL/GenBank/DDBJ whole genome shotgun (WGS) entry which is preliminary data.</text>
</comment>
<feature type="chain" id="PRO_5034609321" evidence="2">
    <location>
        <begin position="27"/>
        <end position="1047"/>
    </location>
</feature>
<keyword evidence="1" id="KW-0812">Transmembrane</keyword>
<keyword evidence="4" id="KW-1185">Reference proteome</keyword>
<gene>
    <name evidence="3" type="ORF">F8M41_008312</name>
</gene>
<name>A0A8H4EQY1_GIGMA</name>
<feature type="transmembrane region" description="Helical" evidence="1">
    <location>
        <begin position="792"/>
        <end position="812"/>
    </location>
</feature>
<accession>A0A8H4EQY1</accession>
<evidence type="ECO:0000313" key="4">
    <source>
        <dbReference type="Proteomes" id="UP000439903"/>
    </source>
</evidence>
<feature type="signal peptide" evidence="2">
    <location>
        <begin position="1"/>
        <end position="26"/>
    </location>
</feature>
<keyword evidence="2" id="KW-0732">Signal</keyword>
<dbReference type="EMBL" id="WTPW01000188">
    <property type="protein sequence ID" value="KAF0537646.1"/>
    <property type="molecule type" value="Genomic_DNA"/>
</dbReference>
<proteinExistence type="predicted"/>
<dbReference type="Proteomes" id="UP000439903">
    <property type="component" value="Unassembled WGS sequence"/>
</dbReference>
<feature type="transmembrane region" description="Helical" evidence="1">
    <location>
        <begin position="757"/>
        <end position="780"/>
    </location>
</feature>
<organism evidence="3 4">
    <name type="scientific">Gigaspora margarita</name>
    <dbReference type="NCBI Taxonomy" id="4874"/>
    <lineage>
        <taxon>Eukaryota</taxon>
        <taxon>Fungi</taxon>
        <taxon>Fungi incertae sedis</taxon>
        <taxon>Mucoromycota</taxon>
        <taxon>Glomeromycotina</taxon>
        <taxon>Glomeromycetes</taxon>
        <taxon>Diversisporales</taxon>
        <taxon>Gigasporaceae</taxon>
        <taxon>Gigaspora</taxon>
    </lineage>
</organism>
<feature type="transmembrane region" description="Helical" evidence="1">
    <location>
        <begin position="725"/>
        <end position="745"/>
    </location>
</feature>
<evidence type="ECO:0000313" key="3">
    <source>
        <dbReference type="EMBL" id="KAF0537646.1"/>
    </source>
</evidence>